<dbReference type="RefSeq" id="WP_163674703.1">
    <property type="nucleotide sequence ID" value="NZ_JAAIYP010000009.1"/>
</dbReference>
<accession>A0A7C9QRY9</accession>
<feature type="transmembrane region" description="Helical" evidence="1">
    <location>
        <begin position="12"/>
        <end position="30"/>
    </location>
</feature>
<feature type="transmembrane region" description="Helical" evidence="1">
    <location>
        <begin position="50"/>
        <end position="68"/>
    </location>
</feature>
<evidence type="ECO:0000313" key="2">
    <source>
        <dbReference type="EMBL" id="NFV79042.1"/>
    </source>
</evidence>
<organism evidence="2 3">
    <name type="scientific">Magnetospirillum aberrantis SpK</name>
    <dbReference type="NCBI Taxonomy" id="908842"/>
    <lineage>
        <taxon>Bacteria</taxon>
        <taxon>Pseudomonadati</taxon>
        <taxon>Pseudomonadota</taxon>
        <taxon>Alphaproteobacteria</taxon>
        <taxon>Rhodospirillales</taxon>
        <taxon>Rhodospirillaceae</taxon>
        <taxon>Magnetospirillum</taxon>
    </lineage>
</organism>
<proteinExistence type="predicted"/>
<dbReference type="Pfam" id="PF20134">
    <property type="entry name" value="DUF6524"/>
    <property type="match status" value="1"/>
</dbReference>
<comment type="caution">
    <text evidence="2">The sequence shown here is derived from an EMBL/GenBank/DDBJ whole genome shotgun (WGS) entry which is preliminary data.</text>
</comment>
<feature type="transmembrane region" description="Helical" evidence="1">
    <location>
        <begin position="75"/>
        <end position="91"/>
    </location>
</feature>
<gene>
    <name evidence="2" type="ORF">G4223_02790</name>
</gene>
<protein>
    <submittedName>
        <fullName evidence="2">Uncharacterized protein</fullName>
    </submittedName>
</protein>
<sequence length="140" mass="15016">MAVPVSFSFPNLILRWLAAAFLVFAVYNPSGHSYYHWLVDMSDDRWSLKALAGVSLVIAVATFGYATLRSIGVSGVLSAVIFFGVVIWAMVDNGLLDGLSGWAWVTIVLGVVASILAIGVSWSHIRARLSGQADSNDVTL</sequence>
<dbReference type="AlphaFoldDB" id="A0A7C9QRY9"/>
<keyword evidence="1" id="KW-0812">Transmembrane</keyword>
<keyword evidence="1" id="KW-0472">Membrane</keyword>
<keyword evidence="1" id="KW-1133">Transmembrane helix</keyword>
<keyword evidence="3" id="KW-1185">Reference proteome</keyword>
<reference evidence="2 3" key="1">
    <citation type="submission" date="2020-02" db="EMBL/GenBank/DDBJ databases">
        <authorList>
            <person name="Dziuba M."/>
            <person name="Kuznetsov B."/>
            <person name="Mardanov A."/>
            <person name="Ravin N."/>
            <person name="Grouzdev D."/>
        </authorList>
    </citation>
    <scope>NUCLEOTIDE SEQUENCE [LARGE SCALE GENOMIC DNA]</scope>
    <source>
        <strain evidence="2 3">SpK</strain>
    </source>
</reference>
<dbReference type="EMBL" id="JAAIYP010000009">
    <property type="protein sequence ID" value="NFV79042.1"/>
    <property type="molecule type" value="Genomic_DNA"/>
</dbReference>
<evidence type="ECO:0000313" key="3">
    <source>
        <dbReference type="Proteomes" id="UP000480684"/>
    </source>
</evidence>
<dbReference type="InterPro" id="IPR045387">
    <property type="entry name" value="DUF6524"/>
</dbReference>
<name>A0A7C9QRY9_9PROT</name>
<feature type="transmembrane region" description="Helical" evidence="1">
    <location>
        <begin position="103"/>
        <end position="122"/>
    </location>
</feature>
<dbReference type="Proteomes" id="UP000480684">
    <property type="component" value="Unassembled WGS sequence"/>
</dbReference>
<evidence type="ECO:0000256" key="1">
    <source>
        <dbReference type="SAM" id="Phobius"/>
    </source>
</evidence>